<comment type="caution">
    <text evidence="3">The sequence shown here is derived from an EMBL/GenBank/DDBJ whole genome shotgun (WGS) entry which is preliminary data.</text>
</comment>
<keyword evidence="1" id="KW-0472">Membrane</keyword>
<dbReference type="EMBL" id="JAAGRR010000112">
    <property type="protein sequence ID" value="NDY43040.1"/>
    <property type="molecule type" value="Genomic_DNA"/>
</dbReference>
<keyword evidence="4" id="KW-1185">Reference proteome</keyword>
<dbReference type="Gene3D" id="3.40.50.11600">
    <property type="match status" value="1"/>
</dbReference>
<feature type="transmembrane region" description="Helical" evidence="1">
    <location>
        <begin position="274"/>
        <end position="297"/>
    </location>
</feature>
<dbReference type="InterPro" id="IPR016041">
    <property type="entry name" value="Ac-CoA_synth_d_su_TIM-brl"/>
</dbReference>
<dbReference type="Proteomes" id="UP000469346">
    <property type="component" value="Unassembled WGS sequence"/>
</dbReference>
<sequence>MVPRLATRLRPADHLGRFRVRWGIGRDRYRVRPGLYAAGTPGPDSPVLVTANYKLSVDALRRDLDGVDAWILVLDTHGINVWCAAGKGTFGTAELCRRVRETGLAHVVAHRTLVLPQLGAPGVAAHEVRAGCGFSVVYGPVRARDLPAFLARGMEATPEMRRVTFRAAERLALVPVEVVGLAKPSVWAILAIFVLGGIGPHGFFPAAGAWPRRLAALAAYLAGVVSGAVLTPLALPWIPGRAFSLKGALAGAAVAAAAATSPAARGLGALETTAYALMVTAVASICAMNFTGASTFTSPSGVEKEMRRAIPLQAAAILAAALLWVGSAFAAGGPPWR</sequence>
<evidence type="ECO:0000259" key="2">
    <source>
        <dbReference type="Pfam" id="PF03599"/>
    </source>
</evidence>
<gene>
    <name evidence="3" type="ORF">G3N55_09320</name>
</gene>
<protein>
    <submittedName>
        <fullName evidence="3">Carbon monoxide dehydrogenase</fullName>
    </submittedName>
</protein>
<dbReference type="Pfam" id="PF03599">
    <property type="entry name" value="CdhD"/>
    <property type="match status" value="1"/>
</dbReference>
<organism evidence="3 4">
    <name type="scientific">Dissulfurirhabdus thermomarina</name>
    <dbReference type="NCBI Taxonomy" id="1765737"/>
    <lineage>
        <taxon>Bacteria</taxon>
        <taxon>Deltaproteobacteria</taxon>
        <taxon>Dissulfurirhabdaceae</taxon>
        <taxon>Dissulfurirhabdus</taxon>
    </lineage>
</organism>
<accession>A0A6N9TRI1</accession>
<feature type="transmembrane region" description="Helical" evidence="1">
    <location>
        <begin position="309"/>
        <end position="331"/>
    </location>
</feature>
<reference evidence="3 4" key="1">
    <citation type="submission" date="2020-02" db="EMBL/GenBank/DDBJ databases">
        <title>Comparative genomics of sulfur disproportionating microorganisms.</title>
        <authorList>
            <person name="Ward L.M."/>
            <person name="Bertran E."/>
            <person name="Johnston D.T."/>
        </authorList>
    </citation>
    <scope>NUCLEOTIDE SEQUENCE [LARGE SCALE GENOMIC DNA]</scope>
    <source>
        <strain evidence="3 4">DSM 100025</strain>
    </source>
</reference>
<proteinExistence type="predicted"/>
<evidence type="ECO:0000313" key="4">
    <source>
        <dbReference type="Proteomes" id="UP000469346"/>
    </source>
</evidence>
<evidence type="ECO:0000256" key="1">
    <source>
        <dbReference type="SAM" id="Phobius"/>
    </source>
</evidence>
<name>A0A6N9TRI1_DISTH</name>
<keyword evidence="1" id="KW-1133">Transmembrane helix</keyword>
<dbReference type="NCBIfam" id="NF040863">
    <property type="entry name" value="HgcA_corrinoid"/>
    <property type="match status" value="1"/>
</dbReference>
<feature type="domain" description="CO dehydrogenase/acetyl-CoA synthase delta subunit TIM barrel" evidence="2">
    <location>
        <begin position="30"/>
        <end position="122"/>
    </location>
</feature>
<feature type="transmembrane region" description="Helical" evidence="1">
    <location>
        <begin position="214"/>
        <end position="235"/>
    </location>
</feature>
<evidence type="ECO:0000313" key="3">
    <source>
        <dbReference type="EMBL" id="NDY43040.1"/>
    </source>
</evidence>
<dbReference type="AlphaFoldDB" id="A0A6N9TRI1"/>
<keyword evidence="1" id="KW-0812">Transmembrane</keyword>